<dbReference type="InterPro" id="IPR043148">
    <property type="entry name" value="TagF_C"/>
</dbReference>
<protein>
    <submittedName>
        <fullName evidence="1">CDP-glycerol:poly(Glycerophosphate) glycerophosphotransferase</fullName>
    </submittedName>
</protein>
<dbReference type="Gene3D" id="3.40.50.12580">
    <property type="match status" value="1"/>
</dbReference>
<gene>
    <name evidence="1" type="ORF">GC106_83580</name>
</gene>
<evidence type="ECO:0000313" key="1">
    <source>
        <dbReference type="EMBL" id="NRN71083.1"/>
    </source>
</evidence>
<name>A0ABX2FJY1_9PSEU</name>
<accession>A0ABX2FJY1</accession>
<dbReference type="Proteomes" id="UP000763557">
    <property type="component" value="Unassembled WGS sequence"/>
</dbReference>
<sequence>MNTERTVLVGVHTPTSLLRLEDITLLLEDDPRVQLIYTQVPDQLGNGVAEKLQQLEVRTIPWQEAVCQTFDLSISASLHQMGEVAAARRFTAPHGAGYNKLWPAWATDEPGSERQVYGLDRRSLLDEHDQPIFDSIVLPHHDHMATLTHQCPEAVAAAVIAGDPCYDRLCASLSARDKYRSRLGVRDAQTLVAVSSTWGQRSLLGSQRDLLLRLTSELSVTHRVIATLHPAVWSQHGSRQVRTWLRDARAAGMDLIDAGEDWRALVIAADMMIADHSSLAVYASSVKVPLLLSHFAHDEIDPHSVMAELAGRSPRLCPSTPLLEQLDEARRAQPTQWDVSGRRISTVKGQSAAILRRELYQLLGLSEPSTAANWPLVPVPRLVRDVVDLH</sequence>
<dbReference type="EMBL" id="JAAATY010000051">
    <property type="protein sequence ID" value="NRN71083.1"/>
    <property type="molecule type" value="Genomic_DNA"/>
</dbReference>
<keyword evidence="2" id="KW-1185">Reference proteome</keyword>
<reference evidence="1 2" key="1">
    <citation type="submission" date="2020-01" db="EMBL/GenBank/DDBJ databases">
        <title>Kibdelosporangium persica a novel Actinomycetes from a hot desert in Iran.</title>
        <authorList>
            <person name="Safaei N."/>
            <person name="Zaburannyi N."/>
            <person name="Mueller R."/>
            <person name="Wink J."/>
        </authorList>
    </citation>
    <scope>NUCLEOTIDE SEQUENCE [LARGE SCALE GENOMIC DNA]</scope>
    <source>
        <strain evidence="1 2">4NS15</strain>
    </source>
</reference>
<comment type="caution">
    <text evidence="1">The sequence shown here is derived from an EMBL/GenBank/DDBJ whole genome shotgun (WGS) entry which is preliminary data.</text>
</comment>
<evidence type="ECO:0000313" key="2">
    <source>
        <dbReference type="Proteomes" id="UP000763557"/>
    </source>
</evidence>
<proteinExistence type="predicted"/>
<organism evidence="1 2">
    <name type="scientific">Kibdelosporangium persicum</name>
    <dbReference type="NCBI Taxonomy" id="2698649"/>
    <lineage>
        <taxon>Bacteria</taxon>
        <taxon>Bacillati</taxon>
        <taxon>Actinomycetota</taxon>
        <taxon>Actinomycetes</taxon>
        <taxon>Pseudonocardiales</taxon>
        <taxon>Pseudonocardiaceae</taxon>
        <taxon>Kibdelosporangium</taxon>
    </lineage>
</organism>